<evidence type="ECO:0000313" key="1">
    <source>
        <dbReference type="EMBL" id="KAF0892809.1"/>
    </source>
</evidence>
<sequence length="114" mass="12674">MMLAMKTSKNSVVDFIAGVDRIGPSLNKSRDHRHRQGRGRSNLTATVMLLLLLSTPAMSIDGANNDEYAEYVDITCYLNTQPFDYCFEQAYNVLANNEPRKTTGIIKPVHPAIG</sequence>
<accession>A0A6G1BXS4</accession>
<comment type="caution">
    <text evidence="1">The sequence shown here is derived from an EMBL/GenBank/DDBJ whole genome shotgun (WGS) entry which is preliminary data.</text>
</comment>
<proteinExistence type="predicted"/>
<dbReference type="OrthoDB" id="10353062at2759"/>
<reference evidence="1 2" key="1">
    <citation type="submission" date="2019-11" db="EMBL/GenBank/DDBJ databases">
        <title>Whole genome sequence of Oryza granulata.</title>
        <authorList>
            <person name="Li W."/>
        </authorList>
    </citation>
    <scope>NUCLEOTIDE SEQUENCE [LARGE SCALE GENOMIC DNA]</scope>
    <source>
        <strain evidence="2">cv. Menghai</strain>
        <tissue evidence="1">Leaf</tissue>
    </source>
</reference>
<gene>
    <name evidence="1" type="ORF">E2562_017765</name>
</gene>
<organism evidence="1 2">
    <name type="scientific">Oryza meyeriana var. granulata</name>
    <dbReference type="NCBI Taxonomy" id="110450"/>
    <lineage>
        <taxon>Eukaryota</taxon>
        <taxon>Viridiplantae</taxon>
        <taxon>Streptophyta</taxon>
        <taxon>Embryophyta</taxon>
        <taxon>Tracheophyta</taxon>
        <taxon>Spermatophyta</taxon>
        <taxon>Magnoliopsida</taxon>
        <taxon>Liliopsida</taxon>
        <taxon>Poales</taxon>
        <taxon>Poaceae</taxon>
        <taxon>BOP clade</taxon>
        <taxon>Oryzoideae</taxon>
        <taxon>Oryzeae</taxon>
        <taxon>Oryzinae</taxon>
        <taxon>Oryza</taxon>
        <taxon>Oryza meyeriana</taxon>
    </lineage>
</organism>
<name>A0A6G1BXS4_9ORYZ</name>
<dbReference type="AlphaFoldDB" id="A0A6G1BXS4"/>
<keyword evidence="2" id="KW-1185">Reference proteome</keyword>
<protein>
    <submittedName>
        <fullName evidence="1">Uncharacterized protein</fullName>
    </submittedName>
</protein>
<dbReference type="Proteomes" id="UP000479710">
    <property type="component" value="Unassembled WGS sequence"/>
</dbReference>
<evidence type="ECO:0000313" key="2">
    <source>
        <dbReference type="Proteomes" id="UP000479710"/>
    </source>
</evidence>
<dbReference type="EMBL" id="SPHZ02000011">
    <property type="protein sequence ID" value="KAF0892809.1"/>
    <property type="molecule type" value="Genomic_DNA"/>
</dbReference>